<reference evidence="1" key="1">
    <citation type="submission" date="2018-02" db="EMBL/GenBank/DDBJ databases">
        <title>Rhizophora mucronata_Transcriptome.</title>
        <authorList>
            <person name="Meera S.P."/>
            <person name="Sreeshan A."/>
            <person name="Augustine A."/>
        </authorList>
    </citation>
    <scope>NUCLEOTIDE SEQUENCE</scope>
    <source>
        <tissue evidence="1">Leaf</tissue>
    </source>
</reference>
<sequence length="62" mass="6832">MAGLKVLNNVGAVLFFSLEQKLLGCKEYEINMSLSISVEKCDFSLTGTLGILFALLKTRLFC</sequence>
<name>A0A2P2QZZ2_RHIMU</name>
<dbReference type="AlphaFoldDB" id="A0A2P2QZZ2"/>
<accession>A0A2P2QZZ2</accession>
<organism evidence="1">
    <name type="scientific">Rhizophora mucronata</name>
    <name type="common">Asiatic mangrove</name>
    <dbReference type="NCBI Taxonomy" id="61149"/>
    <lineage>
        <taxon>Eukaryota</taxon>
        <taxon>Viridiplantae</taxon>
        <taxon>Streptophyta</taxon>
        <taxon>Embryophyta</taxon>
        <taxon>Tracheophyta</taxon>
        <taxon>Spermatophyta</taxon>
        <taxon>Magnoliopsida</taxon>
        <taxon>eudicotyledons</taxon>
        <taxon>Gunneridae</taxon>
        <taxon>Pentapetalae</taxon>
        <taxon>rosids</taxon>
        <taxon>fabids</taxon>
        <taxon>Malpighiales</taxon>
        <taxon>Rhizophoraceae</taxon>
        <taxon>Rhizophora</taxon>
    </lineage>
</organism>
<proteinExistence type="predicted"/>
<evidence type="ECO:0000313" key="1">
    <source>
        <dbReference type="EMBL" id="MBX72558.1"/>
    </source>
</evidence>
<dbReference type="EMBL" id="GGEC01092074">
    <property type="protein sequence ID" value="MBX72558.1"/>
    <property type="molecule type" value="Transcribed_RNA"/>
</dbReference>
<protein>
    <submittedName>
        <fullName evidence="1">Uncharacterized protein</fullName>
    </submittedName>
</protein>